<dbReference type="EMBL" id="AODM01000018">
    <property type="protein sequence ID" value="EUJ59178.1"/>
    <property type="molecule type" value="Genomic_DNA"/>
</dbReference>
<gene>
    <name evidence="2" type="ORF">MCOL2_05885</name>
</gene>
<name>W7DQ21_9LIST</name>
<protein>
    <recommendedName>
        <fullName evidence="4">DUF1351 domain-containing protein</fullName>
    </recommendedName>
</protein>
<reference evidence="2 3" key="1">
    <citation type="submission" date="2012-12" db="EMBL/GenBank/DDBJ databases">
        <title>Novel taxa of Listeriaceae from agricultural environments in the United States.</title>
        <authorList>
            <person name="den Bakker H.C."/>
            <person name="Allred A."/>
            <person name="Warchocki S."/>
            <person name="Wright E.M."/>
            <person name="Burrell A."/>
            <person name="Nightingale K.K."/>
            <person name="Kephart D."/>
            <person name="Wiedmann M."/>
        </authorList>
    </citation>
    <scope>NUCLEOTIDE SEQUENCE [LARGE SCALE GENOMIC DNA]</scope>
    <source>
        <strain evidence="2 3">FSL S10-1203</strain>
    </source>
</reference>
<evidence type="ECO:0008006" key="4">
    <source>
        <dbReference type="Google" id="ProtNLM"/>
    </source>
</evidence>
<dbReference type="RefSeq" id="WP_254259890.1">
    <property type="nucleotide sequence ID" value="NZ_AODM01000018.1"/>
</dbReference>
<dbReference type="Pfam" id="PF07083">
    <property type="entry name" value="DUF1351"/>
    <property type="match status" value="1"/>
</dbReference>
<sequence>MQISAPKITLGSIEFNDFETIKASADILAAHIQKVEVTEDNVKESRALLSAVNKEVKELESQRIQIKKEMLKPYQLFERQVKEIVKVVKEADEAVRMQVRALEEEARDAKYNAIEELFMKRIQIYHFVHLFTARDFIQPEFLNKSYSMNKVETALVNWFTKIEDDLTAIDTMEHSAEILAEYQDTKSLAISVKLVQDRYERLEKNKAMTYNEQKKCALSRNI</sequence>
<proteinExistence type="predicted"/>
<feature type="coiled-coil region" evidence="1">
    <location>
        <begin position="42"/>
        <end position="69"/>
    </location>
</feature>
<comment type="caution">
    <text evidence="2">The sequence shown here is derived from an EMBL/GenBank/DDBJ whole genome shotgun (WGS) entry which is preliminary data.</text>
</comment>
<evidence type="ECO:0000313" key="3">
    <source>
        <dbReference type="Proteomes" id="UP000019241"/>
    </source>
</evidence>
<accession>W7DQ21</accession>
<keyword evidence="1" id="KW-0175">Coiled coil</keyword>
<dbReference type="InterPro" id="IPR009785">
    <property type="entry name" value="Prophage_Lj928_Orf309"/>
</dbReference>
<evidence type="ECO:0000313" key="2">
    <source>
        <dbReference type="EMBL" id="EUJ59178.1"/>
    </source>
</evidence>
<evidence type="ECO:0000256" key="1">
    <source>
        <dbReference type="SAM" id="Coils"/>
    </source>
</evidence>
<organism evidence="2 3">
    <name type="scientific">Listeria fleischmannii FSL S10-1203</name>
    <dbReference type="NCBI Taxonomy" id="1265822"/>
    <lineage>
        <taxon>Bacteria</taxon>
        <taxon>Bacillati</taxon>
        <taxon>Bacillota</taxon>
        <taxon>Bacilli</taxon>
        <taxon>Bacillales</taxon>
        <taxon>Listeriaceae</taxon>
        <taxon>Listeria</taxon>
    </lineage>
</organism>
<dbReference type="Proteomes" id="UP000019241">
    <property type="component" value="Unassembled WGS sequence"/>
</dbReference>
<dbReference type="PATRIC" id="fig|1265822.4.peg.1197"/>
<dbReference type="AlphaFoldDB" id="W7DQ21"/>